<feature type="compositionally biased region" description="Basic and acidic residues" evidence="1">
    <location>
        <begin position="21"/>
        <end position="31"/>
    </location>
</feature>
<feature type="compositionally biased region" description="Pro residues" evidence="1">
    <location>
        <begin position="82"/>
        <end position="91"/>
    </location>
</feature>
<accession>A0A2R6WRD6</accession>
<evidence type="ECO:0000256" key="1">
    <source>
        <dbReference type="SAM" id="MobiDB-lite"/>
    </source>
</evidence>
<feature type="region of interest" description="Disordered" evidence="1">
    <location>
        <begin position="1"/>
        <end position="31"/>
    </location>
</feature>
<proteinExistence type="predicted"/>
<evidence type="ECO:0000313" key="2">
    <source>
        <dbReference type="EMBL" id="PTQ36425.1"/>
    </source>
</evidence>
<protein>
    <submittedName>
        <fullName evidence="2">Uncharacterized protein</fullName>
    </submittedName>
</protein>
<gene>
    <name evidence="2" type="ORF">MARPO_0064s0100</name>
</gene>
<keyword evidence="3" id="KW-1185">Reference proteome</keyword>
<feature type="region of interest" description="Disordered" evidence="1">
    <location>
        <begin position="74"/>
        <end position="167"/>
    </location>
</feature>
<name>A0A2R6WRD6_MARPO</name>
<sequence length="167" mass="19167">MKPRHRRFGSRFPGVDVPGVEFDHRRPRERRPCLRSSQWWGFLPLPPYVVDESRGPLSSPEALDYRLDYVRLRPRPQRMNYPLPPPPPAPPSLDTRYPGKVLPYRPQSPPPSPPHESLRAPNLDPPAKLESPPPSDAAAHRRRSRLTVSEEARSQKGRSRTRIWAGV</sequence>
<dbReference type="AlphaFoldDB" id="A0A2R6WRD6"/>
<organism evidence="2 3">
    <name type="scientific">Marchantia polymorpha</name>
    <name type="common">Common liverwort</name>
    <name type="synonym">Marchantia aquatica</name>
    <dbReference type="NCBI Taxonomy" id="3197"/>
    <lineage>
        <taxon>Eukaryota</taxon>
        <taxon>Viridiplantae</taxon>
        <taxon>Streptophyta</taxon>
        <taxon>Embryophyta</taxon>
        <taxon>Marchantiophyta</taxon>
        <taxon>Marchantiopsida</taxon>
        <taxon>Marchantiidae</taxon>
        <taxon>Marchantiales</taxon>
        <taxon>Marchantiaceae</taxon>
        <taxon>Marchantia</taxon>
    </lineage>
</organism>
<dbReference type="Proteomes" id="UP000244005">
    <property type="component" value="Unassembled WGS sequence"/>
</dbReference>
<evidence type="ECO:0000313" key="3">
    <source>
        <dbReference type="Proteomes" id="UP000244005"/>
    </source>
</evidence>
<reference evidence="3" key="1">
    <citation type="journal article" date="2017" name="Cell">
        <title>Insights into land plant evolution garnered from the Marchantia polymorpha genome.</title>
        <authorList>
            <person name="Bowman J.L."/>
            <person name="Kohchi T."/>
            <person name="Yamato K.T."/>
            <person name="Jenkins J."/>
            <person name="Shu S."/>
            <person name="Ishizaki K."/>
            <person name="Yamaoka S."/>
            <person name="Nishihama R."/>
            <person name="Nakamura Y."/>
            <person name="Berger F."/>
            <person name="Adam C."/>
            <person name="Aki S.S."/>
            <person name="Althoff F."/>
            <person name="Araki T."/>
            <person name="Arteaga-Vazquez M.A."/>
            <person name="Balasubrmanian S."/>
            <person name="Barry K."/>
            <person name="Bauer D."/>
            <person name="Boehm C.R."/>
            <person name="Briginshaw L."/>
            <person name="Caballero-Perez J."/>
            <person name="Catarino B."/>
            <person name="Chen F."/>
            <person name="Chiyoda S."/>
            <person name="Chovatia M."/>
            <person name="Davies K.M."/>
            <person name="Delmans M."/>
            <person name="Demura T."/>
            <person name="Dierschke T."/>
            <person name="Dolan L."/>
            <person name="Dorantes-Acosta A.E."/>
            <person name="Eklund D.M."/>
            <person name="Florent S.N."/>
            <person name="Flores-Sandoval E."/>
            <person name="Fujiyama A."/>
            <person name="Fukuzawa H."/>
            <person name="Galik B."/>
            <person name="Grimanelli D."/>
            <person name="Grimwood J."/>
            <person name="Grossniklaus U."/>
            <person name="Hamada T."/>
            <person name="Haseloff J."/>
            <person name="Hetherington A.J."/>
            <person name="Higo A."/>
            <person name="Hirakawa Y."/>
            <person name="Hundley H.N."/>
            <person name="Ikeda Y."/>
            <person name="Inoue K."/>
            <person name="Inoue S.I."/>
            <person name="Ishida S."/>
            <person name="Jia Q."/>
            <person name="Kakita M."/>
            <person name="Kanazawa T."/>
            <person name="Kawai Y."/>
            <person name="Kawashima T."/>
            <person name="Kennedy M."/>
            <person name="Kinose K."/>
            <person name="Kinoshita T."/>
            <person name="Kohara Y."/>
            <person name="Koide E."/>
            <person name="Komatsu K."/>
            <person name="Kopischke S."/>
            <person name="Kubo M."/>
            <person name="Kyozuka J."/>
            <person name="Lagercrantz U."/>
            <person name="Lin S.S."/>
            <person name="Lindquist E."/>
            <person name="Lipzen A.M."/>
            <person name="Lu C.W."/>
            <person name="De Luna E."/>
            <person name="Martienssen R.A."/>
            <person name="Minamino N."/>
            <person name="Mizutani M."/>
            <person name="Mizutani M."/>
            <person name="Mochizuki N."/>
            <person name="Monte I."/>
            <person name="Mosher R."/>
            <person name="Nagasaki H."/>
            <person name="Nakagami H."/>
            <person name="Naramoto S."/>
            <person name="Nishitani K."/>
            <person name="Ohtani M."/>
            <person name="Okamoto T."/>
            <person name="Okumura M."/>
            <person name="Phillips J."/>
            <person name="Pollak B."/>
            <person name="Reinders A."/>
            <person name="Rovekamp M."/>
            <person name="Sano R."/>
            <person name="Sawa S."/>
            <person name="Schmid M.W."/>
            <person name="Shirakawa M."/>
            <person name="Solano R."/>
            <person name="Spunde A."/>
            <person name="Suetsugu N."/>
            <person name="Sugano S."/>
            <person name="Sugiyama A."/>
            <person name="Sun R."/>
            <person name="Suzuki Y."/>
            <person name="Takenaka M."/>
            <person name="Takezawa D."/>
            <person name="Tomogane H."/>
            <person name="Tsuzuki M."/>
            <person name="Ueda T."/>
            <person name="Umeda M."/>
            <person name="Ward J.M."/>
            <person name="Watanabe Y."/>
            <person name="Yazaki K."/>
            <person name="Yokoyama R."/>
            <person name="Yoshitake Y."/>
            <person name="Yotsui I."/>
            <person name="Zachgo S."/>
            <person name="Schmutz J."/>
        </authorList>
    </citation>
    <scope>NUCLEOTIDE SEQUENCE [LARGE SCALE GENOMIC DNA]</scope>
    <source>
        <strain evidence="3">Tak-1</strain>
    </source>
</reference>
<dbReference type="EMBL" id="KZ772736">
    <property type="protein sequence ID" value="PTQ36425.1"/>
    <property type="molecule type" value="Genomic_DNA"/>
</dbReference>